<proteinExistence type="predicted"/>
<sequence length="193" mass="21983">MITMKITLSLKDFIIEVFDEYKSSQTLEHLGLYENTYRPAKDEDCIPTSQHAIIIYQREIKKASAILQAVAGATSVNSNSVIIDNDSLIIRCCNNVFSLTIPDLNLNWMTEVDWATCFSIHKYKDSYISHGELTVSRIDRKGNVIWSFGGADIFVSLYEGNPFEMNEDFIQLTDFSGGKYKIDYNGETISYEK</sequence>
<accession>A0A4Q7N4T8</accession>
<evidence type="ECO:0000313" key="2">
    <source>
        <dbReference type="Proteomes" id="UP000293874"/>
    </source>
</evidence>
<comment type="caution">
    <text evidence="1">The sequence shown here is derived from an EMBL/GenBank/DDBJ whole genome shotgun (WGS) entry which is preliminary data.</text>
</comment>
<protein>
    <submittedName>
        <fullName evidence="1">Uncharacterized protein</fullName>
    </submittedName>
</protein>
<evidence type="ECO:0000313" key="1">
    <source>
        <dbReference type="EMBL" id="RZS76044.1"/>
    </source>
</evidence>
<name>A0A4Q7N4T8_9BACT</name>
<dbReference type="EMBL" id="SGXA01000001">
    <property type="protein sequence ID" value="RZS76044.1"/>
    <property type="molecule type" value="Genomic_DNA"/>
</dbReference>
<keyword evidence="2" id="KW-1185">Reference proteome</keyword>
<gene>
    <name evidence="1" type="ORF">EV199_1921</name>
</gene>
<dbReference type="Proteomes" id="UP000293874">
    <property type="component" value="Unassembled WGS sequence"/>
</dbReference>
<dbReference type="AlphaFoldDB" id="A0A4Q7N4T8"/>
<reference evidence="1 2" key="1">
    <citation type="submission" date="2019-02" db="EMBL/GenBank/DDBJ databases">
        <title>Genomic Encyclopedia of Type Strains, Phase IV (KMG-IV): sequencing the most valuable type-strain genomes for metagenomic binning, comparative biology and taxonomic classification.</title>
        <authorList>
            <person name="Goeker M."/>
        </authorList>
    </citation>
    <scope>NUCLEOTIDE SEQUENCE [LARGE SCALE GENOMIC DNA]</scope>
    <source>
        <strain evidence="1 2">DSM 18116</strain>
    </source>
</reference>
<organism evidence="1 2">
    <name type="scientific">Pseudobacter ginsenosidimutans</name>
    <dbReference type="NCBI Taxonomy" id="661488"/>
    <lineage>
        <taxon>Bacteria</taxon>
        <taxon>Pseudomonadati</taxon>
        <taxon>Bacteroidota</taxon>
        <taxon>Chitinophagia</taxon>
        <taxon>Chitinophagales</taxon>
        <taxon>Chitinophagaceae</taxon>
        <taxon>Pseudobacter</taxon>
    </lineage>
</organism>